<evidence type="ECO:0000259" key="3">
    <source>
        <dbReference type="SMART" id="SM00093"/>
    </source>
</evidence>
<dbReference type="InterPro" id="IPR036186">
    <property type="entry name" value="Serpin_sf"/>
</dbReference>
<dbReference type="InterPro" id="IPR023796">
    <property type="entry name" value="Serpin_dom"/>
</dbReference>
<dbReference type="Proteomes" id="UP001372338">
    <property type="component" value="Unassembled WGS sequence"/>
</dbReference>
<comment type="similarity">
    <text evidence="1 2">Belongs to the serpin family.</text>
</comment>
<dbReference type="InterPro" id="IPR042185">
    <property type="entry name" value="Serpin_sf_2"/>
</dbReference>
<dbReference type="SMART" id="SM00093">
    <property type="entry name" value="SERPIN"/>
    <property type="match status" value="1"/>
</dbReference>
<comment type="caution">
    <text evidence="4">The sequence shown here is derived from an EMBL/GenBank/DDBJ whole genome shotgun (WGS) entry which is preliminary data.</text>
</comment>
<name>A0AAN9INQ3_CROPI</name>
<dbReference type="InterPro" id="IPR023795">
    <property type="entry name" value="Serpin_CS"/>
</dbReference>
<accession>A0AAN9INQ3</accession>
<dbReference type="Pfam" id="PF00079">
    <property type="entry name" value="Serpin"/>
    <property type="match status" value="2"/>
</dbReference>
<evidence type="ECO:0000313" key="5">
    <source>
        <dbReference type="Proteomes" id="UP001372338"/>
    </source>
</evidence>
<dbReference type="Gene3D" id="3.30.497.10">
    <property type="entry name" value="Antithrombin, subunit I, domain 2"/>
    <property type="match status" value="1"/>
</dbReference>
<dbReference type="PROSITE" id="PS00284">
    <property type="entry name" value="SERPIN"/>
    <property type="match status" value="1"/>
</dbReference>
<evidence type="ECO:0000256" key="2">
    <source>
        <dbReference type="RuleBase" id="RU000411"/>
    </source>
</evidence>
<feature type="domain" description="Serpin" evidence="3">
    <location>
        <begin position="61"/>
        <end position="423"/>
    </location>
</feature>
<organism evidence="4 5">
    <name type="scientific">Crotalaria pallida</name>
    <name type="common">Smooth rattlebox</name>
    <name type="synonym">Crotalaria striata</name>
    <dbReference type="NCBI Taxonomy" id="3830"/>
    <lineage>
        <taxon>Eukaryota</taxon>
        <taxon>Viridiplantae</taxon>
        <taxon>Streptophyta</taxon>
        <taxon>Embryophyta</taxon>
        <taxon>Tracheophyta</taxon>
        <taxon>Spermatophyta</taxon>
        <taxon>Magnoliopsida</taxon>
        <taxon>eudicotyledons</taxon>
        <taxon>Gunneridae</taxon>
        <taxon>Pentapetalae</taxon>
        <taxon>rosids</taxon>
        <taxon>fabids</taxon>
        <taxon>Fabales</taxon>
        <taxon>Fabaceae</taxon>
        <taxon>Papilionoideae</taxon>
        <taxon>50 kb inversion clade</taxon>
        <taxon>genistoids sensu lato</taxon>
        <taxon>core genistoids</taxon>
        <taxon>Crotalarieae</taxon>
        <taxon>Crotalaria</taxon>
    </lineage>
</organism>
<keyword evidence="5" id="KW-1185">Reference proteome</keyword>
<evidence type="ECO:0000256" key="1">
    <source>
        <dbReference type="ARBA" id="ARBA00009500"/>
    </source>
</evidence>
<dbReference type="SUPFAM" id="SSF56574">
    <property type="entry name" value="Serpins"/>
    <property type="match status" value="2"/>
</dbReference>
<dbReference type="CDD" id="cd02043">
    <property type="entry name" value="serpinP_plants"/>
    <property type="match status" value="1"/>
</dbReference>
<dbReference type="AlphaFoldDB" id="A0AAN9INQ3"/>
<dbReference type="PANTHER" id="PTHR11461:SF211">
    <property type="entry name" value="GH10112P-RELATED"/>
    <property type="match status" value="1"/>
</dbReference>
<dbReference type="InterPro" id="IPR042178">
    <property type="entry name" value="Serpin_sf_1"/>
</dbReference>
<protein>
    <recommendedName>
        <fullName evidence="3">Serpin domain-containing protein</fullName>
    </recommendedName>
</protein>
<evidence type="ECO:0000313" key="4">
    <source>
        <dbReference type="EMBL" id="KAK7283303.1"/>
    </source>
</evidence>
<dbReference type="EMBL" id="JAYWIO010000002">
    <property type="protein sequence ID" value="KAK7283303.1"/>
    <property type="molecule type" value="Genomic_DNA"/>
</dbReference>
<dbReference type="Gene3D" id="2.30.39.10">
    <property type="entry name" value="Alpha-1-antitrypsin, domain 1"/>
    <property type="match status" value="2"/>
</dbReference>
<reference evidence="4 5" key="1">
    <citation type="submission" date="2024-01" db="EMBL/GenBank/DDBJ databases">
        <title>The genomes of 5 underutilized Papilionoideae crops provide insights into root nodulation and disease resistanc.</title>
        <authorList>
            <person name="Yuan L."/>
        </authorList>
    </citation>
    <scope>NUCLEOTIDE SEQUENCE [LARGE SCALE GENOMIC DNA]</scope>
    <source>
        <strain evidence="4">ZHUSHIDOU_FW_LH</strain>
        <tissue evidence="4">Leaf</tissue>
    </source>
</reference>
<proteinExistence type="inferred from homology"/>
<sequence>MSMWYKLRVLSRSLSTRVSNPNVLNIKTTKTTTDLRETITNKTEVTELLNKLSRNQTEVALSIAKRLLTKEGKANNVVFSPLSIHSVLSIVAAGTSKGHALDRMLSFLRFESTDILNSFASHLATTVLSDGKPIGGPLLNFAFGAWLDKSLTPKPSFRQLLPTFYNATLASIDFQSKAEVTKEINSWVEKETNGLIKSIISTESIKMETVLIFANALYFKGLWKEKFDAKRTSCYDFHLLDGTSTKVPFMNSEEKQFISAFNDFKVLGLPYKRGKDKRQFSMYIFLPNTKDGLPALIQKVCSNKSDFLESKLPRVKVAVGDFRDMDSLTSKSSSNVLKDLGFSNGNLTEIVKNTTMLVSDIFHKSIIEVNEEGTEAAAATVVFGELGISIAKKIDFVADHPFLFVIREDTTGSVLFIGQADEARKEINLWAENETNHLIRNILPPGSVDSFTRLILANTLYFKGTWRQKFDASKTKPHDFHVLDGTSVEVPFMTSKGEQFILVFDGFKVPGLPYEQSRDNQRQFSMYLFLPDAKDGLSALAEKITYEPGFLESKLPYKKVEVGHFRIPRFKISFGFEALR</sequence>
<dbReference type="GO" id="GO:0004867">
    <property type="term" value="F:serine-type endopeptidase inhibitor activity"/>
    <property type="evidence" value="ECO:0007669"/>
    <property type="project" value="InterPro"/>
</dbReference>
<gene>
    <name evidence="4" type="ORF">RIF29_12728</name>
</gene>
<dbReference type="InterPro" id="IPR000215">
    <property type="entry name" value="Serpin_fam"/>
</dbReference>
<dbReference type="PANTHER" id="PTHR11461">
    <property type="entry name" value="SERINE PROTEASE INHIBITOR, SERPIN"/>
    <property type="match status" value="1"/>
</dbReference>
<dbReference type="GO" id="GO:0005615">
    <property type="term" value="C:extracellular space"/>
    <property type="evidence" value="ECO:0007669"/>
    <property type="project" value="InterPro"/>
</dbReference>